<gene>
    <name evidence="1" type="ORF">EZS28_055814</name>
</gene>
<protein>
    <submittedName>
        <fullName evidence="1">Uncharacterized protein</fullName>
    </submittedName>
</protein>
<proteinExistence type="predicted"/>
<dbReference type="Proteomes" id="UP000324800">
    <property type="component" value="Unassembled WGS sequence"/>
</dbReference>
<evidence type="ECO:0000313" key="1">
    <source>
        <dbReference type="EMBL" id="KAA6313088.1"/>
    </source>
</evidence>
<feature type="non-terminal residue" evidence="1">
    <location>
        <position position="1"/>
    </location>
</feature>
<dbReference type="EMBL" id="SNRW01048475">
    <property type="protein sequence ID" value="KAA6313088.1"/>
    <property type="molecule type" value="Genomic_DNA"/>
</dbReference>
<reference evidence="1 2" key="1">
    <citation type="submission" date="2019-03" db="EMBL/GenBank/DDBJ databases">
        <title>Single cell metagenomics reveals metabolic interactions within the superorganism composed of flagellate Streblomastix strix and complex community of Bacteroidetes bacteria on its surface.</title>
        <authorList>
            <person name="Treitli S.C."/>
            <person name="Kolisko M."/>
            <person name="Husnik F."/>
            <person name="Keeling P."/>
            <person name="Hampl V."/>
        </authorList>
    </citation>
    <scope>NUCLEOTIDE SEQUENCE [LARGE SCALE GENOMIC DNA]</scope>
    <source>
        <strain evidence="1">ST1C</strain>
    </source>
</reference>
<organism evidence="1 2">
    <name type="scientific">Streblomastix strix</name>
    <dbReference type="NCBI Taxonomy" id="222440"/>
    <lineage>
        <taxon>Eukaryota</taxon>
        <taxon>Metamonada</taxon>
        <taxon>Preaxostyla</taxon>
        <taxon>Oxymonadida</taxon>
        <taxon>Streblomastigidae</taxon>
        <taxon>Streblomastix</taxon>
    </lineage>
</organism>
<sequence length="174" mass="20106">GLKEMYENSWNRNSKLTSSNWRKVAEILQGLQRFAASPRQNQINALRIKTDNSSAAFNISTGAAGQALQQIVDQTLQLIQQLDVQLPRLVSAVVYPIREEVLEEVLLQFHVHPTIDIFTNRRNRKCRRFCSLKKDPWAVRHDGLALPWKNEHPRLHLPIALIEPIMNKLLKEEI</sequence>
<name>A0A5J4PWL4_9EUKA</name>
<comment type="caution">
    <text evidence="1">The sequence shown here is derived from an EMBL/GenBank/DDBJ whole genome shotgun (WGS) entry which is preliminary data.</text>
</comment>
<evidence type="ECO:0000313" key="2">
    <source>
        <dbReference type="Proteomes" id="UP000324800"/>
    </source>
</evidence>
<accession>A0A5J4PWL4</accession>
<dbReference type="AlphaFoldDB" id="A0A5J4PWL4"/>